<dbReference type="GO" id="GO:0050152">
    <property type="term" value="F:omega-amidase activity"/>
    <property type="evidence" value="ECO:0007669"/>
    <property type="project" value="TreeGrafter"/>
</dbReference>
<dbReference type="CDD" id="cd07572">
    <property type="entry name" value="nit"/>
    <property type="match status" value="1"/>
</dbReference>
<evidence type="ECO:0000256" key="2">
    <source>
        <dbReference type="ARBA" id="ARBA00022801"/>
    </source>
</evidence>
<dbReference type="Proteomes" id="UP000825935">
    <property type="component" value="Chromosome 21"/>
</dbReference>
<dbReference type="SUPFAM" id="SSF56317">
    <property type="entry name" value="Carbon-nitrogen hydrolase"/>
    <property type="match status" value="1"/>
</dbReference>
<dbReference type="AlphaFoldDB" id="A0A8T2S835"/>
<organism evidence="4 5">
    <name type="scientific">Ceratopteris richardii</name>
    <name type="common">Triangle waterfern</name>
    <dbReference type="NCBI Taxonomy" id="49495"/>
    <lineage>
        <taxon>Eukaryota</taxon>
        <taxon>Viridiplantae</taxon>
        <taxon>Streptophyta</taxon>
        <taxon>Embryophyta</taxon>
        <taxon>Tracheophyta</taxon>
        <taxon>Polypodiopsida</taxon>
        <taxon>Polypodiidae</taxon>
        <taxon>Polypodiales</taxon>
        <taxon>Pteridineae</taxon>
        <taxon>Pteridaceae</taxon>
        <taxon>Parkerioideae</taxon>
        <taxon>Ceratopteris</taxon>
    </lineage>
</organism>
<dbReference type="GO" id="GO:0006107">
    <property type="term" value="P:oxaloacetate metabolic process"/>
    <property type="evidence" value="ECO:0007669"/>
    <property type="project" value="TreeGrafter"/>
</dbReference>
<comment type="caution">
    <text evidence="4">The sequence shown here is derived from an EMBL/GenBank/DDBJ whole genome shotgun (WGS) entry which is preliminary data.</text>
</comment>
<reference evidence="4" key="1">
    <citation type="submission" date="2021-08" db="EMBL/GenBank/DDBJ databases">
        <title>WGS assembly of Ceratopteris richardii.</title>
        <authorList>
            <person name="Marchant D.B."/>
            <person name="Chen G."/>
            <person name="Jenkins J."/>
            <person name="Shu S."/>
            <person name="Leebens-Mack J."/>
            <person name="Grimwood J."/>
            <person name="Schmutz J."/>
            <person name="Soltis P."/>
            <person name="Soltis D."/>
            <person name="Chen Z.-H."/>
        </authorList>
    </citation>
    <scope>NUCLEOTIDE SEQUENCE</scope>
    <source>
        <strain evidence="4">Whitten #5841</strain>
        <tissue evidence="4">Leaf</tissue>
    </source>
</reference>
<dbReference type="PANTHER" id="PTHR23088">
    <property type="entry name" value="NITRILASE-RELATED"/>
    <property type="match status" value="1"/>
</dbReference>
<dbReference type="GO" id="GO:0006541">
    <property type="term" value="P:glutamine metabolic process"/>
    <property type="evidence" value="ECO:0007669"/>
    <property type="project" value="TreeGrafter"/>
</dbReference>
<evidence type="ECO:0000313" key="4">
    <source>
        <dbReference type="EMBL" id="KAH7314845.1"/>
    </source>
</evidence>
<proteinExistence type="inferred from homology"/>
<evidence type="ECO:0000256" key="1">
    <source>
        <dbReference type="ARBA" id="ARBA00010613"/>
    </source>
</evidence>
<dbReference type="Pfam" id="PF00795">
    <property type="entry name" value="CN_hydrolase"/>
    <property type="match status" value="1"/>
</dbReference>
<comment type="similarity">
    <text evidence="1">Belongs to the carbon-nitrogen hydrolase superfamily. NIT1/NIT2 family.</text>
</comment>
<evidence type="ECO:0000259" key="3">
    <source>
        <dbReference type="PROSITE" id="PS50263"/>
    </source>
</evidence>
<dbReference type="OrthoDB" id="10250282at2759"/>
<protein>
    <recommendedName>
        <fullName evidence="3">CN hydrolase domain-containing protein</fullName>
    </recommendedName>
</protein>
<evidence type="ECO:0000313" key="5">
    <source>
        <dbReference type="Proteomes" id="UP000825935"/>
    </source>
</evidence>
<dbReference type="Gene3D" id="3.60.110.10">
    <property type="entry name" value="Carbon-nitrogen hydrolase"/>
    <property type="match status" value="1"/>
</dbReference>
<name>A0A8T2S835_CERRI</name>
<dbReference type="InterPro" id="IPR036526">
    <property type="entry name" value="C-N_Hydrolase_sf"/>
</dbReference>
<dbReference type="GO" id="GO:0006528">
    <property type="term" value="P:asparagine metabolic process"/>
    <property type="evidence" value="ECO:0007669"/>
    <property type="project" value="TreeGrafter"/>
</dbReference>
<dbReference type="OMA" id="EFFGFPC"/>
<sequence>MAEMRAAVAHHSALSSASASRLSLCRSSFVLAGRVFSPPSSSHLLRFWKSCFSSASMAAQAARSPHAVSPPPPPLNKFKVALCQLAVTADKAQNIVHARETIESAADKGAKLIVLPEVWNSPYSNDSFPVYAEDLSAGADGSPSTQMLSEVAKRRSVTIVGGSIPERSMGCLYNTCCIYGSDGELKAKHRKLHLFDIDIPGKMTFKESKTLTAGESLTVVDTDVGRIGIGICYDIRFQELAMLYAAQGAHLICYPGAFNLTTGPLHWELLTRARAADNQLFVLTCSPARDMNSSYKAWGHSTVADPFGEILATTGHEEAVVYADIDYSVIAEKRSFIPLEKQRRGDLYCLVDVSRKD</sequence>
<keyword evidence="2" id="KW-0378">Hydrolase</keyword>
<accession>A0A8T2S835</accession>
<dbReference type="InterPro" id="IPR003010">
    <property type="entry name" value="C-N_Hydrolase"/>
</dbReference>
<dbReference type="EMBL" id="CM035426">
    <property type="protein sequence ID" value="KAH7314844.1"/>
    <property type="molecule type" value="Genomic_DNA"/>
</dbReference>
<dbReference type="EMBL" id="CM035426">
    <property type="protein sequence ID" value="KAH7314845.1"/>
    <property type="molecule type" value="Genomic_DNA"/>
</dbReference>
<dbReference type="InterPro" id="IPR045254">
    <property type="entry name" value="Nit1/2_C-N_Hydrolase"/>
</dbReference>
<dbReference type="PANTHER" id="PTHR23088:SF30">
    <property type="entry name" value="OMEGA-AMIDASE NIT2"/>
    <property type="match status" value="1"/>
</dbReference>
<feature type="domain" description="CN hydrolase" evidence="3">
    <location>
        <begin position="78"/>
        <end position="327"/>
    </location>
</feature>
<dbReference type="PROSITE" id="PS50263">
    <property type="entry name" value="CN_HYDROLASE"/>
    <property type="match status" value="1"/>
</dbReference>
<gene>
    <name evidence="4" type="ORF">KP509_21G023600</name>
</gene>
<dbReference type="FunFam" id="3.60.110.10:FF:000002">
    <property type="entry name" value="Nitrilase family member 2"/>
    <property type="match status" value="1"/>
</dbReference>
<dbReference type="GO" id="GO:0005739">
    <property type="term" value="C:mitochondrion"/>
    <property type="evidence" value="ECO:0007669"/>
    <property type="project" value="TreeGrafter"/>
</dbReference>
<keyword evidence="5" id="KW-1185">Reference proteome</keyword>